<reference evidence="3" key="1">
    <citation type="submission" date="2015-06" db="UniProtKB">
        <authorList>
            <consortium name="EnsemblPlants"/>
        </authorList>
    </citation>
    <scope>IDENTIFICATION</scope>
</reference>
<feature type="region of interest" description="Disordered" evidence="1">
    <location>
        <begin position="17"/>
        <end position="40"/>
    </location>
</feature>
<evidence type="ECO:0000256" key="1">
    <source>
        <dbReference type="SAM" id="MobiDB-lite"/>
    </source>
</evidence>
<sequence>MKGTEDSALDRSFSPLLLFGRKHPGPHGTDADEATKRGDDETAKDPMFFYSISRRRSVCKIVDDLRDHLYWTTPHGWLLMAHAHPGSRLTFLWNPFTRRRIDLPPDRERFLTRNPVRCALSHEPTDPSCVVLVVNSVDTVLWHCRPGAAEWSEHGYHQAGGLGVHHGRDDVIHAMSLVRGASGMLYASLLGATVLTLEFSPAGPAFTETPIAEQPCHPIPMYRVWSLHLLESRGELFSVSLYHPLMERCDKVAQIVVRRLDLPARAWVEVDAIGDRAFLVDAAHFGASLGAEGAGLKGNCVYYLRRGEKGLYVYDMERGTTAMHDPGPDLPDDATSVILMPAS</sequence>
<dbReference type="PANTHER" id="PTHR33127">
    <property type="entry name" value="TRANSMEMBRANE PROTEIN"/>
    <property type="match status" value="1"/>
</dbReference>
<dbReference type="InterPro" id="IPR005174">
    <property type="entry name" value="KIB1-4_b-propeller"/>
</dbReference>
<dbReference type="EnsemblPlants" id="EMT10397">
    <property type="protein sequence ID" value="EMT10397"/>
    <property type="gene ID" value="F775_04674"/>
</dbReference>
<organism evidence="3">
    <name type="scientific">Aegilops tauschii</name>
    <name type="common">Tausch's goatgrass</name>
    <name type="synonym">Aegilops squarrosa</name>
    <dbReference type="NCBI Taxonomy" id="37682"/>
    <lineage>
        <taxon>Eukaryota</taxon>
        <taxon>Viridiplantae</taxon>
        <taxon>Streptophyta</taxon>
        <taxon>Embryophyta</taxon>
        <taxon>Tracheophyta</taxon>
        <taxon>Spermatophyta</taxon>
        <taxon>Magnoliopsida</taxon>
        <taxon>Liliopsida</taxon>
        <taxon>Poales</taxon>
        <taxon>Poaceae</taxon>
        <taxon>BOP clade</taxon>
        <taxon>Pooideae</taxon>
        <taxon>Triticodae</taxon>
        <taxon>Triticeae</taxon>
        <taxon>Triticinae</taxon>
        <taxon>Aegilops</taxon>
    </lineage>
</organism>
<evidence type="ECO:0000259" key="2">
    <source>
        <dbReference type="Pfam" id="PF03478"/>
    </source>
</evidence>
<dbReference type="Pfam" id="PF03478">
    <property type="entry name" value="Beta-prop_KIB1-4"/>
    <property type="match status" value="1"/>
</dbReference>
<proteinExistence type="predicted"/>
<feature type="domain" description="KIB1-4 beta-propeller" evidence="2">
    <location>
        <begin position="49"/>
        <end position="315"/>
    </location>
</feature>
<evidence type="ECO:0000313" key="3">
    <source>
        <dbReference type="EnsemblPlants" id="EMT10397"/>
    </source>
</evidence>
<dbReference type="PANTHER" id="PTHR33127:SF93">
    <property type="entry name" value="DUF295 DOMAIN-CONTAINING PROTEIN"/>
    <property type="match status" value="1"/>
</dbReference>
<name>M8B0V7_AEGTA</name>
<protein>
    <recommendedName>
        <fullName evidence="2">KIB1-4 beta-propeller domain-containing protein</fullName>
    </recommendedName>
</protein>
<dbReference type="AlphaFoldDB" id="M8B0V7"/>
<feature type="compositionally biased region" description="Basic and acidic residues" evidence="1">
    <location>
        <begin position="29"/>
        <end position="40"/>
    </location>
</feature>
<accession>M8B0V7</accession>